<dbReference type="PANTHER" id="PTHR28441">
    <property type="entry name" value="PROTEIN FAM91A1"/>
    <property type="match status" value="1"/>
</dbReference>
<feature type="compositionally biased region" description="Basic and acidic residues" evidence="2">
    <location>
        <begin position="182"/>
        <end position="200"/>
    </location>
</feature>
<dbReference type="Pfam" id="PF14648">
    <property type="entry name" value="FAM91_C"/>
    <property type="match status" value="3"/>
</dbReference>
<protein>
    <recommendedName>
        <fullName evidence="3">FAM91 C-terminal domain-containing protein</fullName>
    </recommendedName>
</protein>
<comment type="caution">
    <text evidence="4">The sequence shown here is derived from an EMBL/GenBank/DDBJ whole genome shotgun (WGS) entry which is preliminary data.</text>
</comment>
<keyword evidence="5" id="KW-1185">Reference proteome</keyword>
<dbReference type="InterPro" id="IPR028097">
    <property type="entry name" value="FAM91_C_dom"/>
</dbReference>
<feature type="domain" description="FAM91 C-terminal" evidence="3">
    <location>
        <begin position="257"/>
        <end position="398"/>
    </location>
</feature>
<dbReference type="PANTHER" id="PTHR28441:SF2">
    <property type="entry name" value="PROTEIN FAM91A1"/>
    <property type="match status" value="1"/>
</dbReference>
<comment type="similarity">
    <text evidence="1">Belongs to the FAM91 family.</text>
</comment>
<dbReference type="Proteomes" id="UP001457282">
    <property type="component" value="Unassembled WGS sequence"/>
</dbReference>
<feature type="region of interest" description="Disordered" evidence="2">
    <location>
        <begin position="521"/>
        <end position="541"/>
    </location>
</feature>
<organism evidence="4 5">
    <name type="scientific">Rubus argutus</name>
    <name type="common">Southern blackberry</name>
    <dbReference type="NCBI Taxonomy" id="59490"/>
    <lineage>
        <taxon>Eukaryota</taxon>
        <taxon>Viridiplantae</taxon>
        <taxon>Streptophyta</taxon>
        <taxon>Embryophyta</taxon>
        <taxon>Tracheophyta</taxon>
        <taxon>Spermatophyta</taxon>
        <taxon>Magnoliopsida</taxon>
        <taxon>eudicotyledons</taxon>
        <taxon>Gunneridae</taxon>
        <taxon>Pentapetalae</taxon>
        <taxon>rosids</taxon>
        <taxon>fabids</taxon>
        <taxon>Rosales</taxon>
        <taxon>Rosaceae</taxon>
        <taxon>Rosoideae</taxon>
        <taxon>Rosoideae incertae sedis</taxon>
        <taxon>Rubus</taxon>
    </lineage>
</organism>
<proteinExistence type="inferred from homology"/>
<evidence type="ECO:0000259" key="3">
    <source>
        <dbReference type="Pfam" id="PF14648"/>
    </source>
</evidence>
<dbReference type="AlphaFoldDB" id="A0AAW1X0J6"/>
<accession>A0AAW1X0J6</accession>
<evidence type="ECO:0000256" key="1">
    <source>
        <dbReference type="ARBA" id="ARBA00010319"/>
    </source>
</evidence>
<evidence type="ECO:0000313" key="5">
    <source>
        <dbReference type="Proteomes" id="UP001457282"/>
    </source>
</evidence>
<evidence type="ECO:0000256" key="2">
    <source>
        <dbReference type="SAM" id="MobiDB-lite"/>
    </source>
</evidence>
<feature type="domain" description="FAM91 C-terminal" evidence="3">
    <location>
        <begin position="31"/>
        <end position="108"/>
    </location>
</feature>
<dbReference type="InterPro" id="IPR039199">
    <property type="entry name" value="FAM91"/>
</dbReference>
<gene>
    <name evidence="4" type="ORF">M0R45_027437</name>
</gene>
<dbReference type="EMBL" id="JBEDUW010000005">
    <property type="protein sequence ID" value="KAK9930398.1"/>
    <property type="molecule type" value="Genomic_DNA"/>
</dbReference>
<reference evidence="4 5" key="1">
    <citation type="journal article" date="2023" name="G3 (Bethesda)">
        <title>A chromosome-length genome assembly and annotation of blackberry (Rubus argutus, cv. 'Hillquist').</title>
        <authorList>
            <person name="Bruna T."/>
            <person name="Aryal R."/>
            <person name="Dudchenko O."/>
            <person name="Sargent D.J."/>
            <person name="Mead D."/>
            <person name="Buti M."/>
            <person name="Cavallini A."/>
            <person name="Hytonen T."/>
            <person name="Andres J."/>
            <person name="Pham M."/>
            <person name="Weisz D."/>
            <person name="Mascagni F."/>
            <person name="Usai G."/>
            <person name="Natali L."/>
            <person name="Bassil N."/>
            <person name="Fernandez G.E."/>
            <person name="Lomsadze A."/>
            <person name="Armour M."/>
            <person name="Olukolu B."/>
            <person name="Poorten T."/>
            <person name="Britton C."/>
            <person name="Davik J."/>
            <person name="Ashrafi H."/>
            <person name="Aiden E.L."/>
            <person name="Borodovsky M."/>
            <person name="Worthington M."/>
        </authorList>
    </citation>
    <scope>NUCLEOTIDE SEQUENCE [LARGE SCALE GENOMIC DNA]</scope>
    <source>
        <strain evidence="4">PI 553951</strain>
    </source>
</reference>
<name>A0AAW1X0J6_RUBAR</name>
<sequence length="593" mass="65497">MRWRLFSFCWTVSVRESCRLLTETWLIKVEKGLKSHAVTLYEAGKLGHTSIADLCNDLSTLEGAKFEGELQEFANHAFSLRCVLECLQSGGVATDVKADEVCDKMDMIASNGDVATLIPVISLTNQSRDFSTHEVTINDDGFEKSGMPQEGSVLVEHVSNSTSEEVIICTSSEDSTCLTEVSKSDSNRRSSEKLMPDEGSDVGREMFKRTKKYRVDILRCESLASLAPATLDRLFHRDYDIVVSMVPLPHSSVLPGPTVILMKGQCLRLLPAPLAGCEKALLWSWDGSTVGGLGGKFEGNLVKGNILLHCLNSILKYSPVLVQPLSRYDLNESGRIVTMDIPLPLKNCDGSIVCMGKELELCEKESSKLDSVLNDLANKIELGTVGYIRLLKLFKERDSDHFVPDDEKYEWVPLSVEFGMPLFNPKLCNNICKSEYQATGAAAKLLYRKEQTKDFSRHLMNYASGRWNPLVDPSSPISGALNEHQRLKLVSRHRSRTEVLSFDGSILRSYALSPVYEAATRPVEESSPMSTPKVEQEEADSKDVVLPGVNLLFDGSELHRFEIGACLQAWQPVSLIAEAAAASASLQQSRGSS</sequence>
<evidence type="ECO:0000313" key="4">
    <source>
        <dbReference type="EMBL" id="KAK9930398.1"/>
    </source>
</evidence>
<feature type="domain" description="FAM91 C-terminal" evidence="3">
    <location>
        <begin position="210"/>
        <end position="250"/>
    </location>
</feature>
<feature type="region of interest" description="Disordered" evidence="2">
    <location>
        <begin position="181"/>
        <end position="200"/>
    </location>
</feature>